<dbReference type="EMBL" id="CAIJ01000561">
    <property type="protein sequence ID" value="CCI04857.1"/>
    <property type="molecule type" value="Genomic_DNA"/>
</dbReference>
<dbReference type="EC" id="1.1.1.2" evidence="7"/>
<reference evidence="10 11" key="1">
    <citation type="submission" date="2012-04" db="EMBL/GenBank/DDBJ databases">
        <authorList>
            <person name="Genoscope - CEA"/>
        </authorList>
    </citation>
    <scope>NUCLEOTIDE SEQUENCE [LARGE SCALE GENOMIC DNA]</scope>
    <source>
        <strain evidence="10 11">9443</strain>
    </source>
</reference>
<dbReference type="Gene3D" id="3.40.50.720">
    <property type="entry name" value="NAD(P)-binding Rossmann-like Domain"/>
    <property type="match status" value="1"/>
</dbReference>
<dbReference type="SMART" id="SM00829">
    <property type="entry name" value="PKS_ER"/>
    <property type="match status" value="1"/>
</dbReference>
<accession>I4GA96</accession>
<comment type="caution">
    <text evidence="10">The sequence shown here is derived from an EMBL/GenBank/DDBJ whole genome shotgun (WGS) entry which is preliminary data.</text>
</comment>
<dbReference type="InterPro" id="IPR047109">
    <property type="entry name" value="CAD-like"/>
</dbReference>
<dbReference type="InterPro" id="IPR013154">
    <property type="entry name" value="ADH-like_N"/>
</dbReference>
<protein>
    <recommendedName>
        <fullName evidence="7">alcohol dehydrogenase (NADP(+))</fullName>
        <ecNumber evidence="7">1.1.1.2</ecNumber>
    </recommendedName>
</protein>
<dbReference type="PANTHER" id="PTHR42683">
    <property type="entry name" value="ALDEHYDE REDUCTASE"/>
    <property type="match status" value="1"/>
</dbReference>
<dbReference type="SUPFAM" id="SSF50129">
    <property type="entry name" value="GroES-like"/>
    <property type="match status" value="1"/>
</dbReference>
<dbReference type="CDD" id="cd05283">
    <property type="entry name" value="CAD1"/>
    <property type="match status" value="1"/>
</dbReference>
<keyword evidence="4 8" id="KW-0862">Zinc</keyword>
<evidence type="ECO:0000256" key="3">
    <source>
        <dbReference type="ARBA" id="ARBA00022723"/>
    </source>
</evidence>
<feature type="domain" description="Enoyl reductase (ER)" evidence="9">
    <location>
        <begin position="46"/>
        <end position="366"/>
    </location>
</feature>
<organism evidence="10 11">
    <name type="scientific">Microcystis aeruginosa PCC 9443</name>
    <dbReference type="NCBI Taxonomy" id="1160281"/>
    <lineage>
        <taxon>Bacteria</taxon>
        <taxon>Bacillati</taxon>
        <taxon>Cyanobacteriota</taxon>
        <taxon>Cyanophyceae</taxon>
        <taxon>Oscillatoriophycideae</taxon>
        <taxon>Chroococcales</taxon>
        <taxon>Microcystaceae</taxon>
        <taxon>Microcystis</taxon>
    </lineage>
</organism>
<evidence type="ECO:0000313" key="11">
    <source>
        <dbReference type="Proteomes" id="UP000003480"/>
    </source>
</evidence>
<keyword evidence="3 8" id="KW-0479">Metal-binding</keyword>
<evidence type="ECO:0000256" key="8">
    <source>
        <dbReference type="RuleBase" id="RU361277"/>
    </source>
</evidence>
<proteinExistence type="inferred from homology"/>
<name>I4GA96_MICAE</name>
<evidence type="ECO:0000256" key="2">
    <source>
        <dbReference type="ARBA" id="ARBA00008072"/>
    </source>
</evidence>
<dbReference type="GO" id="GO:0008106">
    <property type="term" value="F:alcohol dehydrogenase (NADP+) activity"/>
    <property type="evidence" value="ECO:0007669"/>
    <property type="project" value="UniProtKB-EC"/>
</dbReference>
<dbReference type="InterPro" id="IPR029752">
    <property type="entry name" value="D-isomer_DH_CS1"/>
</dbReference>
<dbReference type="InterPro" id="IPR002328">
    <property type="entry name" value="ADH_Zn_CS"/>
</dbReference>
<dbReference type="PROSITE" id="PS00059">
    <property type="entry name" value="ADH_ZINC"/>
    <property type="match status" value="1"/>
</dbReference>
<dbReference type="SUPFAM" id="SSF51735">
    <property type="entry name" value="NAD(P)-binding Rossmann-fold domains"/>
    <property type="match status" value="1"/>
</dbReference>
<dbReference type="Proteomes" id="UP000003480">
    <property type="component" value="Unassembled WGS sequence"/>
</dbReference>
<evidence type="ECO:0000256" key="5">
    <source>
        <dbReference type="ARBA" id="ARBA00022857"/>
    </source>
</evidence>
<dbReference type="Pfam" id="PF00107">
    <property type="entry name" value="ADH_zinc_N"/>
    <property type="match status" value="1"/>
</dbReference>
<evidence type="ECO:0000259" key="9">
    <source>
        <dbReference type="SMART" id="SM00829"/>
    </source>
</evidence>
<comment type="similarity">
    <text evidence="2 8">Belongs to the zinc-containing alcohol dehydrogenase family.</text>
</comment>
<keyword evidence="5" id="KW-0521">NADP</keyword>
<dbReference type="Gene3D" id="3.90.180.10">
    <property type="entry name" value="Medium-chain alcohol dehydrogenases, catalytic domain"/>
    <property type="match status" value="1"/>
</dbReference>
<dbReference type="FunFam" id="3.40.50.720:FF:000022">
    <property type="entry name" value="Cinnamyl alcohol dehydrogenase"/>
    <property type="match status" value="1"/>
</dbReference>
<dbReference type="InterPro" id="IPR020843">
    <property type="entry name" value="ER"/>
</dbReference>
<evidence type="ECO:0000256" key="7">
    <source>
        <dbReference type="ARBA" id="ARBA00024074"/>
    </source>
</evidence>
<dbReference type="InterPro" id="IPR036291">
    <property type="entry name" value="NAD(P)-bd_dom_sf"/>
</dbReference>
<dbReference type="Pfam" id="PF08240">
    <property type="entry name" value="ADH_N"/>
    <property type="match status" value="1"/>
</dbReference>
<evidence type="ECO:0000256" key="1">
    <source>
        <dbReference type="ARBA" id="ARBA00001947"/>
    </source>
</evidence>
<dbReference type="PROSITE" id="PS00065">
    <property type="entry name" value="D_2_HYDROXYACID_DH_1"/>
    <property type="match status" value="1"/>
</dbReference>
<dbReference type="FunFam" id="3.90.180.10:FF:000018">
    <property type="entry name" value="NAD(P)-dependent alcohol dehydrogenase"/>
    <property type="match status" value="1"/>
</dbReference>
<dbReference type="InterPro" id="IPR011032">
    <property type="entry name" value="GroES-like_sf"/>
</dbReference>
<dbReference type="GO" id="GO:0008270">
    <property type="term" value="F:zinc ion binding"/>
    <property type="evidence" value="ECO:0007669"/>
    <property type="project" value="InterPro"/>
</dbReference>
<evidence type="ECO:0000313" key="10">
    <source>
        <dbReference type="EMBL" id="CCI04857.1"/>
    </source>
</evidence>
<comment type="cofactor">
    <cofactor evidence="1 8">
        <name>Zn(2+)</name>
        <dbReference type="ChEBI" id="CHEBI:29105"/>
    </cofactor>
</comment>
<dbReference type="AlphaFoldDB" id="I4GA96"/>
<dbReference type="HOGENOM" id="CLU_026673_20_2_3"/>
<evidence type="ECO:0000256" key="6">
    <source>
        <dbReference type="ARBA" id="ARBA00023002"/>
    </source>
</evidence>
<gene>
    <name evidence="10" type="primary">yjgB</name>
    <name evidence="10" type="ORF">MICAC_6030003</name>
</gene>
<dbReference type="InterPro" id="IPR013149">
    <property type="entry name" value="ADH-like_C"/>
</dbReference>
<keyword evidence="6" id="KW-0560">Oxidoreductase</keyword>
<evidence type="ECO:0000256" key="4">
    <source>
        <dbReference type="ARBA" id="ARBA00022833"/>
    </source>
</evidence>
<sequence>MLMSLAVELSPNLLNPNFRSIWVKITNKPILEDLIMIRAYAAREKGGKLEPFDYDPGILADEDVEIAVEYCGICHSDLSMLDNDWGLTTYPFVPGHEVVGTIAALGAKVKELKLGQRVGLGWFSRSCSTCETCMSGDQNLCATAEGTIVGRHGGFAERVRAHHSWLVPLPEQLDAAKAGPLFCGGITVFNPIVQFDIKPTDRVGVIGIGGLGHIALKFLKAWGCEVTAFSSSPDKETEAKELGATHFINSRDPEALQSVQNYFDFIISTVNVNLDWGLYIACLRPKGRLHIVGAVLEPMATYAFPLIMGQKSISGSPLGSPSTINKMIEFASRHGIEPVTETYPISQVNEAMEKLRTGQPKYRLVLQIK</sequence>